<protein>
    <submittedName>
        <fullName evidence="1">Uncharacterized protein</fullName>
    </submittedName>
</protein>
<dbReference type="AlphaFoldDB" id="A0A0D7BQ55"/>
<reference evidence="1 2" key="1">
    <citation type="journal article" date="2015" name="Fungal Genet. Biol.">
        <title>Evolution of novel wood decay mechanisms in Agaricales revealed by the genome sequences of Fistulina hepatica and Cylindrobasidium torrendii.</title>
        <authorList>
            <person name="Floudas D."/>
            <person name="Held B.W."/>
            <person name="Riley R."/>
            <person name="Nagy L.G."/>
            <person name="Koehler G."/>
            <person name="Ransdell A.S."/>
            <person name="Younus H."/>
            <person name="Chow J."/>
            <person name="Chiniquy J."/>
            <person name="Lipzen A."/>
            <person name="Tritt A."/>
            <person name="Sun H."/>
            <person name="Haridas S."/>
            <person name="LaButti K."/>
            <person name="Ohm R.A."/>
            <person name="Kues U."/>
            <person name="Blanchette R.A."/>
            <person name="Grigoriev I.V."/>
            <person name="Minto R.E."/>
            <person name="Hibbett D.S."/>
        </authorList>
    </citation>
    <scope>NUCLEOTIDE SEQUENCE [LARGE SCALE GENOMIC DNA]</scope>
    <source>
        <strain evidence="1 2">FP15055 ss-10</strain>
    </source>
</reference>
<accession>A0A0D7BQ55</accession>
<evidence type="ECO:0000313" key="1">
    <source>
        <dbReference type="EMBL" id="KIY72577.1"/>
    </source>
</evidence>
<organism evidence="1 2">
    <name type="scientific">Cylindrobasidium torrendii FP15055 ss-10</name>
    <dbReference type="NCBI Taxonomy" id="1314674"/>
    <lineage>
        <taxon>Eukaryota</taxon>
        <taxon>Fungi</taxon>
        <taxon>Dikarya</taxon>
        <taxon>Basidiomycota</taxon>
        <taxon>Agaricomycotina</taxon>
        <taxon>Agaricomycetes</taxon>
        <taxon>Agaricomycetidae</taxon>
        <taxon>Agaricales</taxon>
        <taxon>Marasmiineae</taxon>
        <taxon>Physalacriaceae</taxon>
        <taxon>Cylindrobasidium</taxon>
    </lineage>
</organism>
<dbReference type="OrthoDB" id="7464126at2759"/>
<keyword evidence="2" id="KW-1185">Reference proteome</keyword>
<dbReference type="Proteomes" id="UP000054007">
    <property type="component" value="Unassembled WGS sequence"/>
</dbReference>
<gene>
    <name evidence="1" type="ORF">CYLTODRAFT_417784</name>
</gene>
<dbReference type="EMBL" id="KN880442">
    <property type="protein sequence ID" value="KIY72577.1"/>
    <property type="molecule type" value="Genomic_DNA"/>
</dbReference>
<name>A0A0D7BQ55_9AGAR</name>
<proteinExistence type="predicted"/>
<sequence length="61" mass="6448">MSQTNPARASFEAAVREYHKQTGCNILSNDNASHASLAGDSSPADIKAFFQLAATRAYSTG</sequence>
<evidence type="ECO:0000313" key="2">
    <source>
        <dbReference type="Proteomes" id="UP000054007"/>
    </source>
</evidence>